<organism evidence="3 4">
    <name type="scientific">Lutimaribacter saemankumensis</name>
    <dbReference type="NCBI Taxonomy" id="490829"/>
    <lineage>
        <taxon>Bacteria</taxon>
        <taxon>Pseudomonadati</taxon>
        <taxon>Pseudomonadota</taxon>
        <taxon>Alphaproteobacteria</taxon>
        <taxon>Rhodobacterales</taxon>
        <taxon>Roseobacteraceae</taxon>
        <taxon>Lutimaribacter</taxon>
    </lineage>
</organism>
<dbReference type="PANTHER" id="PTHR30388">
    <property type="entry name" value="ALDEHYDE OXIDOREDUCTASE MOLYBDENUM COFACTOR ASSEMBLY PROTEIN"/>
    <property type="match status" value="1"/>
</dbReference>
<evidence type="ECO:0000313" key="4">
    <source>
        <dbReference type="Proteomes" id="UP000199340"/>
    </source>
</evidence>
<dbReference type="NCBIfam" id="TIGR02964">
    <property type="entry name" value="xanthine_xdhC"/>
    <property type="match status" value="1"/>
</dbReference>
<sequence length="337" mass="35108">MSFDLSQLRTAVAAHGKVARVVIARVAGSSPREVGAAMLVWAEGQSGTIGGGALEYAAARDARAALATSQDRLSHHALGPDLGQCCGGSVTLLREVFDAARLDAWEGGLSAPRGCAAPPESISGKMKDGLVLRPVDAPAEIPLSVRRVLDRARARGAQPAPQLLDGWMIEPVLRPTVPVWIWGAGHVGRAIADVLAPLPEIAITWVDTDQARFPGSIPAGIEVVPATDPARLMAHAPADAHHLILTYSHALDLALCDAALRNGFASAGLIGSKTKWTRFRKRLAELGHAPAQIARIACPIGDPGLGKHPQAIAIGVAAGIVGKARRQDRGSERTATG</sequence>
<dbReference type="AlphaFoldDB" id="A0A1G8SVV7"/>
<keyword evidence="4" id="KW-1185">Reference proteome</keyword>
<evidence type="ECO:0000313" key="3">
    <source>
        <dbReference type="EMBL" id="SDJ33412.1"/>
    </source>
</evidence>
<dbReference type="InterPro" id="IPR003777">
    <property type="entry name" value="XdhC_CoxI"/>
</dbReference>
<evidence type="ECO:0000259" key="1">
    <source>
        <dbReference type="Pfam" id="PF02625"/>
    </source>
</evidence>
<gene>
    <name evidence="3" type="ORF">SAMN05421850_11411</name>
</gene>
<feature type="domain" description="XdhC- CoxI" evidence="1">
    <location>
        <begin position="12"/>
        <end position="73"/>
    </location>
</feature>
<reference evidence="3 4" key="1">
    <citation type="submission" date="2016-10" db="EMBL/GenBank/DDBJ databases">
        <authorList>
            <person name="de Groot N.N."/>
        </authorList>
    </citation>
    <scope>NUCLEOTIDE SEQUENCE [LARGE SCALE GENOMIC DNA]</scope>
    <source>
        <strain evidence="3 4">DSM 28010</strain>
    </source>
</reference>
<dbReference type="Pfam" id="PF02625">
    <property type="entry name" value="XdhC_CoxI"/>
    <property type="match status" value="1"/>
</dbReference>
<name>A0A1G8SVV7_9RHOB</name>
<dbReference type="SUPFAM" id="SSF51735">
    <property type="entry name" value="NAD(P)-binding Rossmann-fold domains"/>
    <property type="match status" value="1"/>
</dbReference>
<protein>
    <submittedName>
        <fullName evidence="3">Xanthine dehydrogenase accessory factor</fullName>
    </submittedName>
</protein>
<dbReference type="PANTHER" id="PTHR30388:SF6">
    <property type="entry name" value="XANTHINE DEHYDROGENASE SUBUNIT A-RELATED"/>
    <property type="match status" value="1"/>
</dbReference>
<dbReference type="InterPro" id="IPR027051">
    <property type="entry name" value="XdhC_Rossmann_dom"/>
</dbReference>
<dbReference type="OrthoDB" id="61481at2"/>
<dbReference type="EMBL" id="FNEB01000014">
    <property type="protein sequence ID" value="SDJ33412.1"/>
    <property type="molecule type" value="Genomic_DNA"/>
</dbReference>
<dbReference type="STRING" id="490829.SAMN05421850_11411"/>
<feature type="domain" description="XdhC Rossmann" evidence="2">
    <location>
        <begin position="179"/>
        <end position="320"/>
    </location>
</feature>
<dbReference type="InterPro" id="IPR036291">
    <property type="entry name" value="NAD(P)-bd_dom_sf"/>
</dbReference>
<dbReference type="Pfam" id="PF13478">
    <property type="entry name" value="XdhC_C"/>
    <property type="match status" value="1"/>
</dbReference>
<evidence type="ECO:0000259" key="2">
    <source>
        <dbReference type="Pfam" id="PF13478"/>
    </source>
</evidence>
<dbReference type="Gene3D" id="3.40.50.720">
    <property type="entry name" value="NAD(P)-binding Rossmann-like Domain"/>
    <property type="match status" value="1"/>
</dbReference>
<proteinExistence type="predicted"/>
<dbReference type="InterPro" id="IPR014308">
    <property type="entry name" value="Xanthine_DH_XdhC"/>
</dbReference>
<dbReference type="Proteomes" id="UP000199340">
    <property type="component" value="Unassembled WGS sequence"/>
</dbReference>
<dbReference type="InterPro" id="IPR052698">
    <property type="entry name" value="MoCofactor_Util/Proc"/>
</dbReference>
<dbReference type="RefSeq" id="WP_090030446.1">
    <property type="nucleotide sequence ID" value="NZ_FNEB01000014.1"/>
</dbReference>
<accession>A0A1G8SVV7</accession>